<evidence type="ECO:0000313" key="3">
    <source>
        <dbReference type="EMBL" id="EHP41415.1"/>
    </source>
</evidence>
<evidence type="ECO:0000256" key="1">
    <source>
        <dbReference type="ARBA" id="ARBA00023239"/>
    </source>
</evidence>
<organism evidence="3 4">
    <name type="scientific">Cupriavidus basilensis OR16</name>
    <dbReference type="NCBI Taxonomy" id="1127483"/>
    <lineage>
        <taxon>Bacteria</taxon>
        <taxon>Pseudomonadati</taxon>
        <taxon>Pseudomonadota</taxon>
        <taxon>Betaproteobacteria</taxon>
        <taxon>Burkholderiales</taxon>
        <taxon>Burkholderiaceae</taxon>
        <taxon>Cupriavidus</taxon>
    </lineage>
</organism>
<dbReference type="OrthoDB" id="9804574at2"/>
<sequence length="93" mass="10157">MIHVVLHDAKDTVAVAVVEGIEAGTELNAWIMDEDKVITVVAKQPIPIGHKVALRDMEVGQTVFKYGIDIGKVVAPITAGDHAHVHNIKTKRW</sequence>
<keyword evidence="3" id="KW-0378">Hydrolase</keyword>
<dbReference type="CDD" id="cd11613">
    <property type="entry name" value="SAF_AH_GD"/>
    <property type="match status" value="1"/>
</dbReference>
<reference evidence="3 4" key="1">
    <citation type="journal article" date="2012" name="J. Bacteriol.">
        <title>De Novo Genome Project of Cupriavidus basilensis OR16.</title>
        <authorList>
            <person name="Cserhati M."/>
            <person name="Kriszt B."/>
            <person name="Szoboszlay S."/>
            <person name="Toth A."/>
            <person name="Szabo I."/>
            <person name="Tancsics A."/>
            <person name="Nagy I."/>
            <person name="Horvath B."/>
            <person name="Nagy I."/>
            <person name="Kukolya J."/>
        </authorList>
    </citation>
    <scope>NUCLEOTIDE SEQUENCE [LARGE SCALE GENOMIC DNA]</scope>
    <source>
        <strain evidence="3 4">OR16</strain>
    </source>
</reference>
<proteinExistence type="predicted"/>
<dbReference type="SMART" id="SM00858">
    <property type="entry name" value="SAF"/>
    <property type="match status" value="1"/>
</dbReference>
<dbReference type="GO" id="GO:0016787">
    <property type="term" value="F:hydrolase activity"/>
    <property type="evidence" value="ECO:0007669"/>
    <property type="project" value="UniProtKB-KW"/>
</dbReference>
<evidence type="ECO:0000259" key="2">
    <source>
        <dbReference type="SMART" id="SM00858"/>
    </source>
</evidence>
<keyword evidence="1" id="KW-0456">Lyase</keyword>
<dbReference type="Proteomes" id="UP000005808">
    <property type="component" value="Unassembled WGS sequence"/>
</dbReference>
<dbReference type="Gene3D" id="2.30.130.110">
    <property type="match status" value="1"/>
</dbReference>
<protein>
    <submittedName>
        <fullName evidence="3">D-galactarate dehydratase/Altronate hydrolase</fullName>
    </submittedName>
</protein>
<dbReference type="PATRIC" id="fig|1127483.3.peg.3938"/>
<gene>
    <name evidence="3" type="ORF">OR16_19640</name>
</gene>
<dbReference type="InterPro" id="IPR044144">
    <property type="entry name" value="SAF_UxaA/GarD"/>
</dbReference>
<dbReference type="EMBL" id="AHJE01000048">
    <property type="protein sequence ID" value="EHP41415.1"/>
    <property type="molecule type" value="Genomic_DNA"/>
</dbReference>
<dbReference type="GO" id="GO:0016829">
    <property type="term" value="F:lyase activity"/>
    <property type="evidence" value="ECO:0007669"/>
    <property type="project" value="UniProtKB-KW"/>
</dbReference>
<dbReference type="InterPro" id="IPR013974">
    <property type="entry name" value="SAF"/>
</dbReference>
<name>H1S7K1_9BURK</name>
<comment type="caution">
    <text evidence="3">The sequence shown here is derived from an EMBL/GenBank/DDBJ whole genome shotgun (WGS) entry which is preliminary data.</text>
</comment>
<feature type="domain" description="SAF" evidence="2">
    <location>
        <begin position="11"/>
        <end position="89"/>
    </location>
</feature>
<accession>H1S7K1</accession>
<dbReference type="RefSeq" id="WP_006159396.1">
    <property type="nucleotide sequence ID" value="NZ_AHJE01000048.1"/>
</dbReference>
<evidence type="ECO:0000313" key="4">
    <source>
        <dbReference type="Proteomes" id="UP000005808"/>
    </source>
</evidence>
<dbReference type="AlphaFoldDB" id="H1S7K1"/>